<dbReference type="Pfam" id="PF13663">
    <property type="entry name" value="DUF4148"/>
    <property type="match status" value="1"/>
</dbReference>
<reference evidence="2 3" key="1">
    <citation type="submission" date="2019-09" db="EMBL/GenBank/DDBJ databases">
        <authorList>
            <person name="Depoorter E."/>
        </authorList>
    </citation>
    <scope>NUCLEOTIDE SEQUENCE [LARGE SCALE GENOMIC DNA]</scope>
    <source>
        <strain evidence="2">LMG 13014</strain>
    </source>
</reference>
<keyword evidence="1" id="KW-0732">Signal</keyword>
<evidence type="ECO:0000313" key="3">
    <source>
        <dbReference type="Proteomes" id="UP000494261"/>
    </source>
</evidence>
<evidence type="ECO:0008006" key="4">
    <source>
        <dbReference type="Google" id="ProtNLM"/>
    </source>
</evidence>
<gene>
    <name evidence="2" type="ORF">BLA13014_05385</name>
</gene>
<evidence type="ECO:0000256" key="1">
    <source>
        <dbReference type="SAM" id="SignalP"/>
    </source>
</evidence>
<dbReference type="Proteomes" id="UP000494261">
    <property type="component" value="Unassembled WGS sequence"/>
</dbReference>
<proteinExistence type="predicted"/>
<dbReference type="AlphaFoldDB" id="A0A6P2Q448"/>
<protein>
    <recommendedName>
        <fullName evidence="4">DUF4148 domain-containing protein</fullName>
    </recommendedName>
</protein>
<dbReference type="InterPro" id="IPR025421">
    <property type="entry name" value="DUF4148"/>
</dbReference>
<accession>A0A6P2Q448</accession>
<dbReference type="EMBL" id="CABVQC010000044">
    <property type="protein sequence ID" value="VWC14521.1"/>
    <property type="molecule type" value="Genomic_DNA"/>
</dbReference>
<evidence type="ECO:0000313" key="2">
    <source>
        <dbReference type="EMBL" id="VWC14521.1"/>
    </source>
</evidence>
<name>A0A6P2Q448_9BURK</name>
<sequence length="93" mass="10021">MNIPRPMIVAAAAAAALSMAVLSQAMAAPQKTRQEVLQELVRARHDGVIPSPNHDYPASPAAVARNQEIHRATVHRGETAPLVDAHDNRFAVR</sequence>
<organism evidence="2 3">
    <name type="scientific">Burkholderia aenigmatica</name>
    <dbReference type="NCBI Taxonomy" id="2015348"/>
    <lineage>
        <taxon>Bacteria</taxon>
        <taxon>Pseudomonadati</taxon>
        <taxon>Pseudomonadota</taxon>
        <taxon>Betaproteobacteria</taxon>
        <taxon>Burkholderiales</taxon>
        <taxon>Burkholderiaceae</taxon>
        <taxon>Burkholderia</taxon>
        <taxon>Burkholderia cepacia complex</taxon>
    </lineage>
</organism>
<feature type="signal peptide" evidence="1">
    <location>
        <begin position="1"/>
        <end position="27"/>
    </location>
</feature>
<dbReference type="RefSeq" id="WP_175024775.1">
    <property type="nucleotide sequence ID" value="NZ_CABVQC010000044.1"/>
</dbReference>
<feature type="chain" id="PRO_5026925017" description="DUF4148 domain-containing protein" evidence="1">
    <location>
        <begin position="28"/>
        <end position="93"/>
    </location>
</feature>